<dbReference type="InterPro" id="IPR020845">
    <property type="entry name" value="AMP-binding_CS"/>
</dbReference>
<organism evidence="4 5">
    <name type="scientific">Thalassovita taeanensis</name>
    <dbReference type="NCBI Taxonomy" id="657014"/>
    <lineage>
        <taxon>Bacteria</taxon>
        <taxon>Pseudomonadati</taxon>
        <taxon>Pseudomonadota</taxon>
        <taxon>Alphaproteobacteria</taxon>
        <taxon>Rhodobacterales</taxon>
        <taxon>Roseobacteraceae</taxon>
        <taxon>Thalassovita</taxon>
    </lineage>
</organism>
<dbReference type="InterPro" id="IPR042099">
    <property type="entry name" value="ANL_N_sf"/>
</dbReference>
<proteinExistence type="inferred from homology"/>
<feature type="domain" description="AMP-binding enzyme C-terminal" evidence="3">
    <location>
        <begin position="422"/>
        <end position="502"/>
    </location>
</feature>
<name>A0A1H9BX78_9RHOB</name>
<dbReference type="PANTHER" id="PTHR43201:SF8">
    <property type="entry name" value="ACYL-COA SYNTHETASE FAMILY MEMBER 3"/>
    <property type="match status" value="1"/>
</dbReference>
<evidence type="ECO:0000313" key="4">
    <source>
        <dbReference type="EMBL" id="SEP93397.1"/>
    </source>
</evidence>
<evidence type="ECO:0000259" key="3">
    <source>
        <dbReference type="Pfam" id="PF13193"/>
    </source>
</evidence>
<keyword evidence="4" id="KW-0436">Ligase</keyword>
<dbReference type="InterPro" id="IPR025110">
    <property type="entry name" value="AMP-bd_C"/>
</dbReference>
<dbReference type="AlphaFoldDB" id="A0A1H9BX78"/>
<dbReference type="OrthoDB" id="9803968at2"/>
<dbReference type="PROSITE" id="PS00455">
    <property type="entry name" value="AMP_BINDING"/>
    <property type="match status" value="1"/>
</dbReference>
<dbReference type="Gene3D" id="3.30.300.30">
    <property type="match status" value="1"/>
</dbReference>
<dbReference type="InterPro" id="IPR045851">
    <property type="entry name" value="AMP-bd_C_sf"/>
</dbReference>
<dbReference type="Pfam" id="PF13193">
    <property type="entry name" value="AMP-binding_C"/>
    <property type="match status" value="1"/>
</dbReference>
<feature type="domain" description="AMP-dependent synthetase/ligase" evidence="2">
    <location>
        <begin position="10"/>
        <end position="363"/>
    </location>
</feature>
<dbReference type="InterPro" id="IPR000873">
    <property type="entry name" value="AMP-dep_synth/lig_dom"/>
</dbReference>
<dbReference type="GO" id="GO:0006631">
    <property type="term" value="P:fatty acid metabolic process"/>
    <property type="evidence" value="ECO:0007669"/>
    <property type="project" value="TreeGrafter"/>
</dbReference>
<evidence type="ECO:0000256" key="1">
    <source>
        <dbReference type="ARBA" id="ARBA00006432"/>
    </source>
</evidence>
<evidence type="ECO:0000259" key="2">
    <source>
        <dbReference type="Pfam" id="PF00501"/>
    </source>
</evidence>
<dbReference type="STRING" id="657014.SAMN04488092_10331"/>
<dbReference type="PANTHER" id="PTHR43201">
    <property type="entry name" value="ACYL-COA SYNTHETASE"/>
    <property type="match status" value="1"/>
</dbReference>
<dbReference type="Gene3D" id="3.40.50.12780">
    <property type="entry name" value="N-terminal domain of ligase-like"/>
    <property type="match status" value="1"/>
</dbReference>
<evidence type="ECO:0000313" key="5">
    <source>
        <dbReference type="Proteomes" id="UP000198634"/>
    </source>
</evidence>
<comment type="similarity">
    <text evidence="1">Belongs to the ATP-dependent AMP-binding enzyme family.</text>
</comment>
<dbReference type="RefSeq" id="WP_090268762.1">
    <property type="nucleotide sequence ID" value="NZ_FOEP01000003.1"/>
</dbReference>
<protein>
    <submittedName>
        <fullName evidence="4">Acyl-CoA synthetase (AMP-forming)/AMP-acid ligase II</fullName>
    </submittedName>
</protein>
<keyword evidence="5" id="KW-1185">Reference proteome</keyword>
<sequence length="521" mass="56969">MSLENISPWKVAEDTPDKVAILFEDTGGSQTYGQMVSNANRLANHLISSGLKQGDCISIFLENNLRYLEVVWAAKIAGLYYVCIGRQLNAPDVSYVVQNSLSKVLISSAEMAPVALEVAAALNGKVALLMMDGATAPYQSYEDAVAAQPDTMPTGRVRGASMLYTSGTTGRPKGVRHDLTDASPHTAPPRHTMLIQEYGYSPQTVFLNLGPFYHTGPLRIMMHAQRTGATVVGFKKFNASRALAAIGKHRVTFGLFVPTMFVRFLALPETEQQAADTSSLTYALHIAAPCSIAVKERMIEWWGPIIYEMYGGTESIGTTTINSQDWLTHKGSVGRASLGTEVHIVGEDGQECPPNTPGLVYLTNGKTFEYFNDPGKTDESRHPKGWNTLGDIGKLDEDGFLYLTDRKSNLIISGGVNIYPQESENVLTGHPMVRDVAVIGVPNPDFGEEVKALVVPNFTLAPEYETAFADELIDYCRSHLSKVKCPRSVDFVPDLPRSEAGKILKAELRKTYWPEGQSLVL</sequence>
<dbReference type="Proteomes" id="UP000198634">
    <property type="component" value="Unassembled WGS sequence"/>
</dbReference>
<gene>
    <name evidence="4" type="ORF">SAMN04488092_10331</name>
</gene>
<dbReference type="Pfam" id="PF00501">
    <property type="entry name" value="AMP-binding"/>
    <property type="match status" value="1"/>
</dbReference>
<dbReference type="SUPFAM" id="SSF56801">
    <property type="entry name" value="Acetyl-CoA synthetase-like"/>
    <property type="match status" value="1"/>
</dbReference>
<accession>A0A1H9BX78</accession>
<dbReference type="GO" id="GO:0031956">
    <property type="term" value="F:medium-chain fatty acid-CoA ligase activity"/>
    <property type="evidence" value="ECO:0007669"/>
    <property type="project" value="TreeGrafter"/>
</dbReference>
<reference evidence="4 5" key="1">
    <citation type="submission" date="2016-10" db="EMBL/GenBank/DDBJ databases">
        <authorList>
            <person name="de Groot N.N."/>
        </authorList>
    </citation>
    <scope>NUCLEOTIDE SEQUENCE [LARGE SCALE GENOMIC DNA]</scope>
    <source>
        <strain evidence="4 5">DSM 22007</strain>
    </source>
</reference>
<dbReference type="EMBL" id="FOEP01000003">
    <property type="protein sequence ID" value="SEP93397.1"/>
    <property type="molecule type" value="Genomic_DNA"/>
</dbReference>